<dbReference type="AlphaFoldDB" id="C1H327"/>
<evidence type="ECO:0000313" key="2">
    <source>
        <dbReference type="EMBL" id="EEH34121.2"/>
    </source>
</evidence>
<dbReference type="HOGENOM" id="CLU_2606648_0_0_1"/>
<dbReference type="VEuPathDB" id="FungiDB:PAAG_05170"/>
<feature type="region of interest" description="Disordered" evidence="1">
    <location>
        <begin position="1"/>
        <end position="79"/>
    </location>
</feature>
<dbReference type="RefSeq" id="XP_015699715.1">
    <property type="nucleotide sequence ID" value="XM_015845489.1"/>
</dbReference>
<feature type="compositionally biased region" description="Low complexity" evidence="1">
    <location>
        <begin position="61"/>
        <end position="79"/>
    </location>
</feature>
<sequence length="79" mass="9176">MGAWRSLRQKSGKASRRLATDHPQQSSLTISGWKGLKKGSLPRFHPIYEFQSPPQPNTNNKRQQQQQRKQQQQQRPLSP</sequence>
<gene>
    <name evidence="2" type="ORF">PAAG_05170</name>
</gene>
<organism evidence="2 3">
    <name type="scientific">Paracoccidioides lutzii (strain ATCC MYA-826 / Pb01)</name>
    <name type="common">Paracoccidioides brasiliensis</name>
    <dbReference type="NCBI Taxonomy" id="502779"/>
    <lineage>
        <taxon>Eukaryota</taxon>
        <taxon>Fungi</taxon>
        <taxon>Dikarya</taxon>
        <taxon>Ascomycota</taxon>
        <taxon>Pezizomycotina</taxon>
        <taxon>Eurotiomycetes</taxon>
        <taxon>Eurotiomycetidae</taxon>
        <taxon>Onygenales</taxon>
        <taxon>Ajellomycetaceae</taxon>
        <taxon>Paracoccidioides</taxon>
    </lineage>
</organism>
<protein>
    <submittedName>
        <fullName evidence="2">Uncharacterized protein</fullName>
    </submittedName>
</protein>
<name>C1H327_PARBA</name>
<accession>C1H327</accession>
<dbReference type="GeneID" id="9096362"/>
<evidence type="ECO:0000256" key="1">
    <source>
        <dbReference type="SAM" id="MobiDB-lite"/>
    </source>
</evidence>
<keyword evidence="3" id="KW-1185">Reference proteome</keyword>
<feature type="compositionally biased region" description="Basic residues" evidence="1">
    <location>
        <begin position="7"/>
        <end position="16"/>
    </location>
</feature>
<dbReference type="EMBL" id="KN294004">
    <property type="protein sequence ID" value="EEH34121.2"/>
    <property type="molecule type" value="Genomic_DNA"/>
</dbReference>
<dbReference type="Proteomes" id="UP000002059">
    <property type="component" value="Partially assembled WGS sequence"/>
</dbReference>
<evidence type="ECO:0000313" key="3">
    <source>
        <dbReference type="Proteomes" id="UP000002059"/>
    </source>
</evidence>
<dbReference type="KEGG" id="pbl:PAAG_05170"/>
<proteinExistence type="predicted"/>
<reference evidence="2 3" key="1">
    <citation type="journal article" date="2011" name="PLoS Genet.">
        <title>Comparative genomic analysis of human fungal pathogens causing paracoccidioidomycosis.</title>
        <authorList>
            <person name="Desjardins C.A."/>
            <person name="Champion M.D."/>
            <person name="Holder J.W."/>
            <person name="Muszewska A."/>
            <person name="Goldberg J."/>
            <person name="Bailao A.M."/>
            <person name="Brigido M.M."/>
            <person name="Ferreira M.E."/>
            <person name="Garcia A.M."/>
            <person name="Grynberg M."/>
            <person name="Gujja S."/>
            <person name="Heiman D.I."/>
            <person name="Henn M.R."/>
            <person name="Kodira C.D."/>
            <person name="Leon-Narvaez H."/>
            <person name="Longo L.V."/>
            <person name="Ma L.J."/>
            <person name="Malavazi I."/>
            <person name="Matsuo A.L."/>
            <person name="Morais F.V."/>
            <person name="Pereira M."/>
            <person name="Rodriguez-Brito S."/>
            <person name="Sakthikumar S."/>
            <person name="Salem-Izacc S.M."/>
            <person name="Sykes S.M."/>
            <person name="Teixeira M.M."/>
            <person name="Vallejo M.C."/>
            <person name="Walter M.E."/>
            <person name="Yandava C."/>
            <person name="Young S."/>
            <person name="Zeng Q."/>
            <person name="Zucker J."/>
            <person name="Felipe M.S."/>
            <person name="Goldman G.H."/>
            <person name="Haas B.J."/>
            <person name="McEwen J.G."/>
            <person name="Nino-Vega G."/>
            <person name="Puccia R."/>
            <person name="San-Blas G."/>
            <person name="Soares C.M."/>
            <person name="Birren B.W."/>
            <person name="Cuomo C.A."/>
        </authorList>
    </citation>
    <scope>NUCLEOTIDE SEQUENCE [LARGE SCALE GENOMIC DNA]</scope>
    <source>
        <strain evidence="3">ATCC MYA-826 / Pb01</strain>
    </source>
</reference>